<gene>
    <name evidence="4" type="ORF">SAMN02745199_0739</name>
</gene>
<dbReference type="GO" id="GO:0007064">
    <property type="term" value="P:mitotic sister chromatid cohesion"/>
    <property type="evidence" value="ECO:0007669"/>
    <property type="project" value="TreeGrafter"/>
</dbReference>
<dbReference type="SUPFAM" id="SSF55729">
    <property type="entry name" value="Acyl-CoA N-acyltransferases (Nat)"/>
    <property type="match status" value="1"/>
</dbReference>
<dbReference type="InterPro" id="IPR016181">
    <property type="entry name" value="Acyl_CoA_acyltransferase"/>
</dbReference>
<evidence type="ECO:0000259" key="3">
    <source>
        <dbReference type="PROSITE" id="PS51186"/>
    </source>
</evidence>
<name>A0A1M5S0L8_9BACT</name>
<dbReference type="Pfam" id="PF00583">
    <property type="entry name" value="Acetyltransf_1"/>
    <property type="match status" value="1"/>
</dbReference>
<dbReference type="AlphaFoldDB" id="A0A1M5S0L8"/>
<keyword evidence="5" id="KW-1185">Reference proteome</keyword>
<evidence type="ECO:0000313" key="4">
    <source>
        <dbReference type="EMBL" id="SHH32172.1"/>
    </source>
</evidence>
<dbReference type="PANTHER" id="PTHR42919:SF8">
    <property type="entry name" value="N-ALPHA-ACETYLTRANSFERASE 50"/>
    <property type="match status" value="1"/>
</dbReference>
<dbReference type="PROSITE" id="PS51186">
    <property type="entry name" value="GNAT"/>
    <property type="match status" value="1"/>
</dbReference>
<evidence type="ECO:0000256" key="2">
    <source>
        <dbReference type="ARBA" id="ARBA00023315"/>
    </source>
</evidence>
<sequence>MIRKVNKKDDLLKVAELIYSTDEELFSFLFGKKEKAIFKLARLVEKESNVFSCKNIYGYFDKELKGILIVYDLKSRDTQGKSKDFMEVFSLVELFILFLKSVILKNLMSLEGLEGLYIQNISVDKRFRGQGLGTKLLEYCIRVAKKEGYKEIYLDVEKSNRAKNLYLRKGFKIIDEKRSIIRKFSIYRMKKDI</sequence>
<dbReference type="Gene3D" id="3.40.630.30">
    <property type="match status" value="1"/>
</dbReference>
<evidence type="ECO:0000313" key="5">
    <source>
        <dbReference type="Proteomes" id="UP000242592"/>
    </source>
</evidence>
<keyword evidence="1 4" id="KW-0808">Transferase</keyword>
<feature type="domain" description="N-acetyltransferase" evidence="3">
    <location>
        <begin position="54"/>
        <end position="193"/>
    </location>
</feature>
<dbReference type="GO" id="GO:0031415">
    <property type="term" value="C:NatA complex"/>
    <property type="evidence" value="ECO:0007669"/>
    <property type="project" value="TreeGrafter"/>
</dbReference>
<dbReference type="PANTHER" id="PTHR42919">
    <property type="entry name" value="N-ALPHA-ACETYLTRANSFERASE"/>
    <property type="match status" value="1"/>
</dbReference>
<keyword evidence="2" id="KW-0012">Acyltransferase</keyword>
<dbReference type="GO" id="GO:0008080">
    <property type="term" value="F:N-acetyltransferase activity"/>
    <property type="evidence" value="ECO:0007669"/>
    <property type="project" value="TreeGrafter"/>
</dbReference>
<dbReference type="InterPro" id="IPR051556">
    <property type="entry name" value="N-term/lysine_N-AcTrnsfr"/>
</dbReference>
<dbReference type="CDD" id="cd04301">
    <property type="entry name" value="NAT_SF"/>
    <property type="match status" value="1"/>
</dbReference>
<organism evidence="4 5">
    <name type="scientific">Thermosipho atlanticus DSM 15807</name>
    <dbReference type="NCBI Taxonomy" id="1123380"/>
    <lineage>
        <taxon>Bacteria</taxon>
        <taxon>Thermotogati</taxon>
        <taxon>Thermotogota</taxon>
        <taxon>Thermotogae</taxon>
        <taxon>Thermotogales</taxon>
        <taxon>Fervidobacteriaceae</taxon>
        <taxon>Thermosipho</taxon>
    </lineage>
</organism>
<dbReference type="EMBL" id="FQXN01000002">
    <property type="protein sequence ID" value="SHH32172.1"/>
    <property type="molecule type" value="Genomic_DNA"/>
</dbReference>
<dbReference type="STRING" id="1123380.SAMN02745199_0739"/>
<proteinExistence type="predicted"/>
<dbReference type="Proteomes" id="UP000242592">
    <property type="component" value="Unassembled WGS sequence"/>
</dbReference>
<dbReference type="RefSeq" id="WP_073072336.1">
    <property type="nucleotide sequence ID" value="NZ_FQXN01000002.1"/>
</dbReference>
<dbReference type="InterPro" id="IPR000182">
    <property type="entry name" value="GNAT_dom"/>
</dbReference>
<protein>
    <submittedName>
        <fullName evidence="4">Acetyltransferase (GNAT) family protein</fullName>
    </submittedName>
</protein>
<accession>A0A1M5S0L8</accession>
<evidence type="ECO:0000256" key="1">
    <source>
        <dbReference type="ARBA" id="ARBA00022679"/>
    </source>
</evidence>
<dbReference type="OrthoDB" id="45160at2"/>
<reference evidence="5" key="1">
    <citation type="submission" date="2016-11" db="EMBL/GenBank/DDBJ databases">
        <authorList>
            <person name="Varghese N."/>
            <person name="Submissions S."/>
        </authorList>
    </citation>
    <scope>NUCLEOTIDE SEQUENCE [LARGE SCALE GENOMIC DNA]</scope>
    <source>
        <strain evidence="5">DSM 15807</strain>
    </source>
</reference>